<dbReference type="EMBL" id="MT701590">
    <property type="protein sequence ID" value="QPB09311.1"/>
    <property type="molecule type" value="Genomic_DNA"/>
</dbReference>
<dbReference type="InterPro" id="IPR055618">
    <property type="entry name" value="DUF7194"/>
</dbReference>
<dbReference type="Pfam" id="PF23824">
    <property type="entry name" value="DUF7194"/>
    <property type="match status" value="1"/>
</dbReference>
<name>A0A873WNR2_9CAUD</name>
<keyword evidence="2" id="KW-1185">Reference proteome</keyword>
<proteinExistence type="predicted"/>
<protein>
    <submittedName>
        <fullName evidence="1">Uncharacterized protein</fullName>
    </submittedName>
</protein>
<dbReference type="Proteomes" id="UP000662782">
    <property type="component" value="Segment"/>
</dbReference>
<evidence type="ECO:0000313" key="2">
    <source>
        <dbReference type="Proteomes" id="UP000662782"/>
    </source>
</evidence>
<evidence type="ECO:0000313" key="1">
    <source>
        <dbReference type="EMBL" id="QPB09311.1"/>
    </source>
</evidence>
<accession>A0A873WNR2</accession>
<organism evidence="1 2">
    <name type="scientific">Klebsiella phage Miami</name>
    <dbReference type="NCBI Taxonomy" id="2767581"/>
    <lineage>
        <taxon>Viruses</taxon>
        <taxon>Duplodnaviria</taxon>
        <taxon>Heunggongvirae</taxon>
        <taxon>Uroviricota</taxon>
        <taxon>Caudoviricetes</taxon>
        <taxon>Chimalliviridae</taxon>
        <taxon>Miamivirus</taxon>
        <taxon>Miamivirus miami</taxon>
    </lineage>
</organism>
<sequence>MADTDKNVIPSLYAAGQFTAITPFTTVVDESIFYKVEDVCTAAQFRNRNIDVWGLMFEPVGISEDAYESILDLVEENNGAIITLTSKNGSPVYIPSTYIKSFPLIDGVIFERFVVYTDLGACPPQMADKINTLIDHFQDYAKTNFGLVNAKSYIGSIPTRAYVSKEDAEIFESTRLNAIANAETDQIKLAKQAETITKQQLYIQELEAALIAAKNEQTP</sequence>
<gene>
    <name evidence="1" type="ORF">CPT_Miami_216</name>
</gene>
<reference evidence="1 2" key="1">
    <citation type="submission" date="2020-07" db="EMBL/GenBank/DDBJ databases">
        <title>Complete genome sequence of Klebsiella pneumoniae phage Miami.</title>
        <authorList>
            <person name="Mora D.A."/>
            <person name="Lessor L."/>
            <person name="Gill J."/>
            <person name="Liu M."/>
        </authorList>
    </citation>
    <scope>NUCLEOTIDE SEQUENCE [LARGE SCALE GENOMIC DNA]</scope>
</reference>